<dbReference type="InterPro" id="IPR015421">
    <property type="entry name" value="PyrdxlP-dep_Trfase_major"/>
</dbReference>
<keyword evidence="5 6" id="KW-0663">Pyridoxal phosphate</keyword>
<dbReference type="NCBIfam" id="NF005682">
    <property type="entry name" value="PRK07480.1"/>
    <property type="match status" value="1"/>
</dbReference>
<comment type="similarity">
    <text evidence="2 6">Belongs to the class-III pyridoxal-phosphate-dependent aminotransferase family.</text>
</comment>
<gene>
    <name evidence="7" type="ORF">QGN29_14450</name>
</gene>
<dbReference type="PIRSF" id="PIRSF000521">
    <property type="entry name" value="Transaminase_4ab_Lys_Orn"/>
    <property type="match status" value="1"/>
</dbReference>
<dbReference type="GO" id="GO:0030170">
    <property type="term" value="F:pyridoxal phosphate binding"/>
    <property type="evidence" value="ECO:0007669"/>
    <property type="project" value="InterPro"/>
</dbReference>
<dbReference type="PANTHER" id="PTHR43094:SF1">
    <property type="entry name" value="AMINOTRANSFERASE CLASS-III"/>
    <property type="match status" value="1"/>
</dbReference>
<accession>A0AA52EGK7</accession>
<dbReference type="GO" id="GO:0005829">
    <property type="term" value="C:cytosol"/>
    <property type="evidence" value="ECO:0007669"/>
    <property type="project" value="TreeGrafter"/>
</dbReference>
<keyword evidence="4" id="KW-0808">Transferase</keyword>
<evidence type="ECO:0000313" key="7">
    <source>
        <dbReference type="EMBL" id="WND02748.1"/>
    </source>
</evidence>
<dbReference type="Pfam" id="PF00202">
    <property type="entry name" value="Aminotran_3"/>
    <property type="match status" value="1"/>
</dbReference>
<dbReference type="EMBL" id="CP123872">
    <property type="protein sequence ID" value="WND02748.1"/>
    <property type="molecule type" value="Genomic_DNA"/>
</dbReference>
<dbReference type="CDD" id="cd00610">
    <property type="entry name" value="OAT_like"/>
    <property type="match status" value="1"/>
</dbReference>
<sequence>MTEKTWNVSLTEIQKLQALDRQAHLHSFTDPQAMVQAPPFLMQKAAGSQVMGQGIQLLDAMAGLGNVNIGYGRAEMAEVAYGVMRDLSYYHTFAGITNPWAARLTELLMEIVPSQFNKVFYANSGSEAVETAIKMARLYWKREGREDKHLIISRDFAYHGSTIASSALNGLRVMHEDFGTETSEDALHVEAPFWYRFGGEMEFEEFGRYAAKCLEEKIIEVGADNIAAFIGEPVQATLGCIIPPKSYWPEIERICRDHDILLIADEVVTGLGRTGEWFGQETFNFSADIMTLAKGLSSGYQAISATLFNDRVASVIEGEQGVLQHGFTTSAHPVACAVAAQNIKILQKEKLIERIRDDIGPYFKTKLEELLDIPIIGEVRTCGLMAGIELCQDKETRDQYPLEYYLCQHIAQAALETGVIVRPAGNVIVTCPPFIFTHEDVDALVRRLRRAIEFVHDRLKAEGLA</sequence>
<dbReference type="RefSeq" id="WP_310798586.1">
    <property type="nucleotide sequence ID" value="NZ_CP123872.1"/>
</dbReference>
<reference evidence="7" key="1">
    <citation type="submission" date="2023-04" db="EMBL/GenBank/DDBJ databases">
        <title>Complete genome sequence of Temperatibacter marinus.</title>
        <authorList>
            <person name="Rong J.-C."/>
            <person name="Yi M.-L."/>
            <person name="Zhao Q."/>
        </authorList>
    </citation>
    <scope>NUCLEOTIDE SEQUENCE</scope>
    <source>
        <strain evidence="7">NBRC 110045</strain>
    </source>
</reference>
<organism evidence="7 8">
    <name type="scientific">Temperatibacter marinus</name>
    <dbReference type="NCBI Taxonomy" id="1456591"/>
    <lineage>
        <taxon>Bacteria</taxon>
        <taxon>Pseudomonadati</taxon>
        <taxon>Pseudomonadota</taxon>
        <taxon>Alphaproteobacteria</taxon>
        <taxon>Kordiimonadales</taxon>
        <taxon>Temperatibacteraceae</taxon>
        <taxon>Temperatibacter</taxon>
    </lineage>
</organism>
<name>A0AA52EGK7_9PROT</name>
<dbReference type="InterPro" id="IPR015422">
    <property type="entry name" value="PyrdxlP-dep_Trfase_small"/>
</dbReference>
<evidence type="ECO:0000256" key="5">
    <source>
        <dbReference type="ARBA" id="ARBA00022898"/>
    </source>
</evidence>
<evidence type="ECO:0000256" key="6">
    <source>
        <dbReference type="RuleBase" id="RU003560"/>
    </source>
</evidence>
<dbReference type="GO" id="GO:0008483">
    <property type="term" value="F:transaminase activity"/>
    <property type="evidence" value="ECO:0007669"/>
    <property type="project" value="UniProtKB-KW"/>
</dbReference>
<dbReference type="InterPro" id="IPR005814">
    <property type="entry name" value="Aminotrans_3"/>
</dbReference>
<dbReference type="Gene3D" id="3.90.1150.10">
    <property type="entry name" value="Aspartate Aminotransferase, domain 1"/>
    <property type="match status" value="1"/>
</dbReference>
<dbReference type="InterPro" id="IPR015424">
    <property type="entry name" value="PyrdxlP-dep_Trfase"/>
</dbReference>
<evidence type="ECO:0000256" key="4">
    <source>
        <dbReference type="ARBA" id="ARBA00022679"/>
    </source>
</evidence>
<proteinExistence type="inferred from homology"/>
<evidence type="ECO:0000313" key="8">
    <source>
        <dbReference type="Proteomes" id="UP001268683"/>
    </source>
</evidence>
<dbReference type="FunFam" id="3.40.640.10:FF:000014">
    <property type="entry name" value="Adenosylmethionine-8-amino-7-oxononanoate aminotransferase, probable"/>
    <property type="match status" value="1"/>
</dbReference>
<dbReference type="InterPro" id="IPR049704">
    <property type="entry name" value="Aminotrans_3_PPA_site"/>
</dbReference>
<dbReference type="Gene3D" id="3.40.640.10">
    <property type="entry name" value="Type I PLP-dependent aspartate aminotransferase-like (Major domain)"/>
    <property type="match status" value="1"/>
</dbReference>
<dbReference type="Proteomes" id="UP001268683">
    <property type="component" value="Chromosome"/>
</dbReference>
<dbReference type="PROSITE" id="PS00600">
    <property type="entry name" value="AA_TRANSFER_CLASS_3"/>
    <property type="match status" value="1"/>
</dbReference>
<comment type="cofactor">
    <cofactor evidence="1">
        <name>pyridoxal 5'-phosphate</name>
        <dbReference type="ChEBI" id="CHEBI:597326"/>
    </cofactor>
</comment>
<evidence type="ECO:0000256" key="3">
    <source>
        <dbReference type="ARBA" id="ARBA00022576"/>
    </source>
</evidence>
<dbReference type="KEGG" id="tmk:QGN29_14450"/>
<dbReference type="PANTHER" id="PTHR43094">
    <property type="entry name" value="AMINOTRANSFERASE"/>
    <property type="match status" value="1"/>
</dbReference>
<protein>
    <submittedName>
        <fullName evidence="7">Aminotransferase</fullName>
    </submittedName>
</protein>
<dbReference type="SUPFAM" id="SSF53383">
    <property type="entry name" value="PLP-dependent transferases"/>
    <property type="match status" value="1"/>
</dbReference>
<keyword evidence="8" id="KW-1185">Reference proteome</keyword>
<evidence type="ECO:0000256" key="1">
    <source>
        <dbReference type="ARBA" id="ARBA00001933"/>
    </source>
</evidence>
<evidence type="ECO:0000256" key="2">
    <source>
        <dbReference type="ARBA" id="ARBA00008954"/>
    </source>
</evidence>
<dbReference type="AlphaFoldDB" id="A0AA52EGK7"/>
<keyword evidence="3 7" id="KW-0032">Aminotransferase</keyword>